<keyword evidence="1" id="KW-0479">Metal-binding</keyword>
<evidence type="ECO:0000313" key="6">
    <source>
        <dbReference type="EMBL" id="CAD8048206.1"/>
    </source>
</evidence>
<feature type="domain" description="FHA" evidence="4">
    <location>
        <begin position="393"/>
        <end position="437"/>
    </location>
</feature>
<evidence type="ECO:0000259" key="5">
    <source>
        <dbReference type="PROSITE" id="PS51292"/>
    </source>
</evidence>
<dbReference type="Pfam" id="PF12906">
    <property type="entry name" value="RINGv"/>
    <property type="match status" value="1"/>
</dbReference>
<comment type="caution">
    <text evidence="6">The sequence shown here is derived from an EMBL/GenBank/DDBJ whole genome shotgun (WGS) entry which is preliminary data.</text>
</comment>
<dbReference type="AlphaFoldDB" id="A0A8S1K0T3"/>
<evidence type="ECO:0000313" key="7">
    <source>
        <dbReference type="Proteomes" id="UP000688137"/>
    </source>
</evidence>
<keyword evidence="2" id="KW-0863">Zinc-finger</keyword>
<dbReference type="SMART" id="SM00240">
    <property type="entry name" value="FHA"/>
    <property type="match status" value="1"/>
</dbReference>
<proteinExistence type="predicted"/>
<dbReference type="OMA" id="NNNEVQW"/>
<dbReference type="InterPro" id="IPR011016">
    <property type="entry name" value="Znf_RING-CH"/>
</dbReference>
<dbReference type="SMART" id="SM00744">
    <property type="entry name" value="RINGv"/>
    <property type="match status" value="1"/>
</dbReference>
<sequence>MGNCQCRKYFDSDQGSYNNNNLQEIIINDEFNNNRNEDCVKELFIKIKTWQQESFSLFDYENQSHLKEQNIEIRQGGYLIKNNNEVQWIDDDVDWNKCVIKQHQILFRIEKINGIFTIINKRGECKQQLEDDKQELTTKYIGEGNRDFQQSENLDQLEGEEFQQSQELIKKIDQHNYRLNQSQRTNTKLSEKGSRLWLVVRSIQSMFINSGIKLKQGDVIKLGRVKFKIREIQLNQRKLLCELDSSRSSQSDIISCRICCSSQDSVQNPLINPCKCTGSIKYIHLNCLKKWLKLKFQTKHSNHCMIYMWKNLECEICKFNYPPIFKSDEHIVDLIELSKPTDQPYVLMEIIQKRQDLRVDKINQDSSWSQCNGVYIVTFDNNSNDKLAKTNELQIGRANETEIRINDISVSRNHGTLKLNDGNVYLTDNRSKFGSLMLIQQKVIPLINELNGIEIQVGRSVLQFNLGKHELKAQPSKQYLNSDIFDKIIGRDLEDEDLLYYQ</sequence>
<organism evidence="6 7">
    <name type="scientific">Paramecium primaurelia</name>
    <dbReference type="NCBI Taxonomy" id="5886"/>
    <lineage>
        <taxon>Eukaryota</taxon>
        <taxon>Sar</taxon>
        <taxon>Alveolata</taxon>
        <taxon>Ciliophora</taxon>
        <taxon>Intramacronucleata</taxon>
        <taxon>Oligohymenophorea</taxon>
        <taxon>Peniculida</taxon>
        <taxon>Parameciidae</taxon>
        <taxon>Paramecium</taxon>
    </lineage>
</organism>
<dbReference type="PANTHER" id="PTHR46210:SF1">
    <property type="entry name" value="FHA DOMAIN-CONTAINING PROTEIN"/>
    <property type="match status" value="1"/>
</dbReference>
<feature type="domain" description="RING-CH-type" evidence="5">
    <location>
        <begin position="248"/>
        <end position="324"/>
    </location>
</feature>
<dbReference type="PANTHER" id="PTHR46210">
    <property type="entry name" value="FHA DOMAIN-CONTAINING PROTEIN"/>
    <property type="match status" value="1"/>
</dbReference>
<dbReference type="CDD" id="cd00060">
    <property type="entry name" value="FHA"/>
    <property type="match status" value="1"/>
</dbReference>
<dbReference type="Proteomes" id="UP000688137">
    <property type="component" value="Unassembled WGS sequence"/>
</dbReference>
<keyword evidence="7" id="KW-1185">Reference proteome</keyword>
<gene>
    <name evidence="6" type="ORF">PPRIM_AZ9-3.1.T0120366</name>
</gene>
<dbReference type="EMBL" id="CAJJDM010000009">
    <property type="protein sequence ID" value="CAD8048206.1"/>
    <property type="molecule type" value="Genomic_DNA"/>
</dbReference>
<evidence type="ECO:0000256" key="1">
    <source>
        <dbReference type="ARBA" id="ARBA00022723"/>
    </source>
</evidence>
<dbReference type="InterPro" id="IPR000253">
    <property type="entry name" value="FHA_dom"/>
</dbReference>
<reference evidence="6" key="1">
    <citation type="submission" date="2021-01" db="EMBL/GenBank/DDBJ databases">
        <authorList>
            <consortium name="Genoscope - CEA"/>
            <person name="William W."/>
        </authorList>
    </citation>
    <scope>NUCLEOTIDE SEQUENCE</scope>
</reference>
<dbReference type="Pfam" id="PF00498">
    <property type="entry name" value="FHA"/>
    <property type="match status" value="1"/>
</dbReference>
<dbReference type="GO" id="GO:0008270">
    <property type="term" value="F:zinc ion binding"/>
    <property type="evidence" value="ECO:0007669"/>
    <property type="project" value="UniProtKB-KW"/>
</dbReference>
<keyword evidence="3" id="KW-0862">Zinc</keyword>
<evidence type="ECO:0000256" key="3">
    <source>
        <dbReference type="ARBA" id="ARBA00022833"/>
    </source>
</evidence>
<dbReference type="PROSITE" id="PS50006">
    <property type="entry name" value="FHA_DOMAIN"/>
    <property type="match status" value="1"/>
</dbReference>
<protein>
    <submittedName>
        <fullName evidence="6">Uncharacterized protein</fullName>
    </submittedName>
</protein>
<accession>A0A8S1K0T3</accession>
<dbReference type="PROSITE" id="PS51292">
    <property type="entry name" value="ZF_RING_CH"/>
    <property type="match status" value="1"/>
</dbReference>
<evidence type="ECO:0000259" key="4">
    <source>
        <dbReference type="PROSITE" id="PS50006"/>
    </source>
</evidence>
<name>A0A8S1K0T3_PARPR</name>
<evidence type="ECO:0000256" key="2">
    <source>
        <dbReference type="ARBA" id="ARBA00022771"/>
    </source>
</evidence>